<feature type="transmembrane region" description="Helical" evidence="6">
    <location>
        <begin position="237"/>
        <end position="256"/>
    </location>
</feature>
<comment type="subcellular location">
    <subcellularLocation>
        <location evidence="1">Cell membrane</location>
        <topology evidence="1">Multi-pass membrane protein</topology>
    </subcellularLocation>
</comment>
<sequence>MGLFSNSIKREIRRFGQSRMLVTAAIIIPVAMTVLYVLMFWKGTVHDLPVAVYDGDKTELSRQLIRMVNSTPSAHVALQAESIEQGRQSMVQGLTNALIVIPKGLQADILAGNGGAQISAEVSGARILNSGLLKRDITTVFQAFNIGVETQMLGAKGIPASKGYAIAYPIAFEKHVLFNPYGSYAYYLLPGLLFLALVITVSLVTVYAVGSELKNGTAGEWVAAAGGSITRALAAKLAPYVLLFTLLSLFMNTLLYRFLGLPFHGQEAAILVLGNLFVILAYMAIGVILVAVSANMRFSLSVAGGLATASLSFCGLTFPTIGMYPAIAALAQLFPFTHFIDLFIEQSLRGAPPARSLGDLAAMGAFVLIMAAIVPRLKKVALNPRYYGKD</sequence>
<dbReference type="InterPro" id="IPR051449">
    <property type="entry name" value="ABC-2_transporter_component"/>
</dbReference>
<evidence type="ECO:0000256" key="6">
    <source>
        <dbReference type="SAM" id="Phobius"/>
    </source>
</evidence>
<name>A0A379MR71_9BACT</name>
<feature type="domain" description="ABC-2 type transporter transmembrane" evidence="7">
    <location>
        <begin position="25"/>
        <end position="373"/>
    </location>
</feature>
<dbReference type="AlphaFoldDB" id="A0A379MR71"/>
<gene>
    <name evidence="8" type="primary">ybhS_1</name>
    <name evidence="8" type="ORF">NCTC11190_00307</name>
</gene>
<evidence type="ECO:0000256" key="2">
    <source>
        <dbReference type="ARBA" id="ARBA00022475"/>
    </source>
</evidence>
<protein>
    <submittedName>
        <fullName evidence="8">Inner membrane transport permease ybhS</fullName>
    </submittedName>
</protein>
<evidence type="ECO:0000256" key="4">
    <source>
        <dbReference type="ARBA" id="ARBA00022989"/>
    </source>
</evidence>
<proteinExistence type="predicted"/>
<dbReference type="Gene3D" id="3.40.1710.10">
    <property type="entry name" value="abc type-2 transporter like domain"/>
    <property type="match status" value="1"/>
</dbReference>
<dbReference type="STRING" id="880526.GCA_000427365_01136"/>
<keyword evidence="4 6" id="KW-1133">Transmembrane helix</keyword>
<evidence type="ECO:0000256" key="3">
    <source>
        <dbReference type="ARBA" id="ARBA00022692"/>
    </source>
</evidence>
<evidence type="ECO:0000313" key="9">
    <source>
        <dbReference type="Proteomes" id="UP000255233"/>
    </source>
</evidence>
<organism evidence="8 9">
    <name type="scientific">Rikenella microfusus</name>
    <dbReference type="NCBI Taxonomy" id="28139"/>
    <lineage>
        <taxon>Bacteria</taxon>
        <taxon>Pseudomonadati</taxon>
        <taxon>Bacteroidota</taxon>
        <taxon>Bacteroidia</taxon>
        <taxon>Bacteroidales</taxon>
        <taxon>Rikenellaceae</taxon>
        <taxon>Rikenella</taxon>
    </lineage>
</organism>
<feature type="transmembrane region" description="Helical" evidence="6">
    <location>
        <begin position="184"/>
        <end position="209"/>
    </location>
</feature>
<dbReference type="OrthoDB" id="9811522at2"/>
<dbReference type="InterPro" id="IPR013525">
    <property type="entry name" value="ABC2_TM"/>
</dbReference>
<keyword evidence="3 6" id="KW-0812">Transmembrane</keyword>
<dbReference type="RefSeq" id="WP_027290862.1">
    <property type="nucleotide sequence ID" value="NZ_CANTWR010000010.1"/>
</dbReference>
<dbReference type="GO" id="GO:0140359">
    <property type="term" value="F:ABC-type transporter activity"/>
    <property type="evidence" value="ECO:0007669"/>
    <property type="project" value="InterPro"/>
</dbReference>
<keyword evidence="2" id="KW-1003">Cell membrane</keyword>
<dbReference type="PANTHER" id="PTHR30294">
    <property type="entry name" value="MEMBRANE COMPONENT OF ABC TRANSPORTER YHHJ-RELATED"/>
    <property type="match status" value="1"/>
</dbReference>
<accession>A0A379MR71</accession>
<feature type="transmembrane region" description="Helical" evidence="6">
    <location>
        <begin position="268"/>
        <end position="291"/>
    </location>
</feature>
<feature type="transmembrane region" description="Helical" evidence="6">
    <location>
        <begin position="356"/>
        <end position="374"/>
    </location>
</feature>
<reference evidence="8 9" key="1">
    <citation type="submission" date="2018-06" db="EMBL/GenBank/DDBJ databases">
        <authorList>
            <consortium name="Pathogen Informatics"/>
            <person name="Doyle S."/>
        </authorList>
    </citation>
    <scope>NUCLEOTIDE SEQUENCE [LARGE SCALE GENOMIC DNA]</scope>
    <source>
        <strain evidence="8 9">NCTC11190</strain>
    </source>
</reference>
<keyword evidence="5 6" id="KW-0472">Membrane</keyword>
<evidence type="ECO:0000256" key="1">
    <source>
        <dbReference type="ARBA" id="ARBA00004651"/>
    </source>
</evidence>
<dbReference type="Proteomes" id="UP000255233">
    <property type="component" value="Unassembled WGS sequence"/>
</dbReference>
<keyword evidence="9" id="KW-1185">Reference proteome</keyword>
<evidence type="ECO:0000313" key="8">
    <source>
        <dbReference type="EMBL" id="SUE33112.1"/>
    </source>
</evidence>
<dbReference type="EMBL" id="UGVL01000001">
    <property type="protein sequence ID" value="SUE33112.1"/>
    <property type="molecule type" value="Genomic_DNA"/>
</dbReference>
<dbReference type="Pfam" id="PF12698">
    <property type="entry name" value="ABC2_membrane_3"/>
    <property type="match status" value="1"/>
</dbReference>
<evidence type="ECO:0000256" key="5">
    <source>
        <dbReference type="ARBA" id="ARBA00023136"/>
    </source>
</evidence>
<dbReference type="PANTHER" id="PTHR30294:SF47">
    <property type="entry name" value="INNER MEMBRANE TRANSPORT PERMEASE YHHJ"/>
    <property type="match status" value="1"/>
</dbReference>
<feature type="transmembrane region" description="Helical" evidence="6">
    <location>
        <begin position="298"/>
        <end position="318"/>
    </location>
</feature>
<dbReference type="GO" id="GO:0005886">
    <property type="term" value="C:plasma membrane"/>
    <property type="evidence" value="ECO:0007669"/>
    <property type="project" value="UniProtKB-SubCell"/>
</dbReference>
<feature type="transmembrane region" description="Helical" evidence="6">
    <location>
        <begin position="21"/>
        <end position="41"/>
    </location>
</feature>
<evidence type="ECO:0000259" key="7">
    <source>
        <dbReference type="Pfam" id="PF12698"/>
    </source>
</evidence>